<proteinExistence type="predicted"/>
<dbReference type="RefSeq" id="XP_040627785.1">
    <property type="nucleotide sequence ID" value="XM_040771186.1"/>
</dbReference>
<keyword evidence="1" id="KW-0732">Signal</keyword>
<sequence length="206" mass="23851">MINAWWVQMLIHAHQHYLLLCVFELGNLHPSHPLQLLYDFKTLKKTWAGDFVQEQINLFMPMLQAYAHILWVHAQAKETFLTRTSSDTSWMVSSSSSPSYGRIFSRKTPKANSPWKDLNKSKVWLEMECKCIHDKHIVAGGAPFPWERNKIHPSVKTCKEQRSANTANPQMWAKGKQKATNTLKQLQGNELFTEAAILHKQFYSKV</sequence>
<dbReference type="HOGENOM" id="CLU_1331920_0_0_1"/>
<accession>M5GAF2</accession>
<protein>
    <submittedName>
        <fullName evidence="2">Uncharacterized protein</fullName>
    </submittedName>
</protein>
<dbReference type="AlphaFoldDB" id="M5GAF2"/>
<organism evidence="2 3">
    <name type="scientific">Dacryopinax primogenitus (strain DJM 731)</name>
    <name type="common">Brown rot fungus</name>
    <dbReference type="NCBI Taxonomy" id="1858805"/>
    <lineage>
        <taxon>Eukaryota</taxon>
        <taxon>Fungi</taxon>
        <taxon>Dikarya</taxon>
        <taxon>Basidiomycota</taxon>
        <taxon>Agaricomycotina</taxon>
        <taxon>Dacrymycetes</taxon>
        <taxon>Dacrymycetales</taxon>
        <taxon>Dacrymycetaceae</taxon>
        <taxon>Dacryopinax</taxon>
    </lineage>
</organism>
<feature type="signal peptide" evidence="1">
    <location>
        <begin position="1"/>
        <end position="21"/>
    </location>
</feature>
<dbReference type="OrthoDB" id="3419138at2759"/>
<evidence type="ECO:0000313" key="3">
    <source>
        <dbReference type="Proteomes" id="UP000030653"/>
    </source>
</evidence>
<keyword evidence="3" id="KW-1185">Reference proteome</keyword>
<dbReference type="STRING" id="1858805.M5GAF2"/>
<reference evidence="2 3" key="1">
    <citation type="journal article" date="2012" name="Science">
        <title>The Paleozoic origin of enzymatic lignin decomposition reconstructed from 31 fungal genomes.</title>
        <authorList>
            <person name="Floudas D."/>
            <person name="Binder M."/>
            <person name="Riley R."/>
            <person name="Barry K."/>
            <person name="Blanchette R.A."/>
            <person name="Henrissat B."/>
            <person name="Martinez A.T."/>
            <person name="Otillar R."/>
            <person name="Spatafora J.W."/>
            <person name="Yadav J.S."/>
            <person name="Aerts A."/>
            <person name="Benoit I."/>
            <person name="Boyd A."/>
            <person name="Carlson A."/>
            <person name="Copeland A."/>
            <person name="Coutinho P.M."/>
            <person name="de Vries R.P."/>
            <person name="Ferreira P."/>
            <person name="Findley K."/>
            <person name="Foster B."/>
            <person name="Gaskell J."/>
            <person name="Glotzer D."/>
            <person name="Gorecki P."/>
            <person name="Heitman J."/>
            <person name="Hesse C."/>
            <person name="Hori C."/>
            <person name="Igarashi K."/>
            <person name="Jurgens J.A."/>
            <person name="Kallen N."/>
            <person name="Kersten P."/>
            <person name="Kohler A."/>
            <person name="Kuees U."/>
            <person name="Kumar T.K.A."/>
            <person name="Kuo A."/>
            <person name="LaButti K."/>
            <person name="Larrondo L.F."/>
            <person name="Lindquist E."/>
            <person name="Ling A."/>
            <person name="Lombard V."/>
            <person name="Lucas S."/>
            <person name="Lundell T."/>
            <person name="Martin R."/>
            <person name="McLaughlin D.J."/>
            <person name="Morgenstern I."/>
            <person name="Morin E."/>
            <person name="Murat C."/>
            <person name="Nagy L.G."/>
            <person name="Nolan M."/>
            <person name="Ohm R.A."/>
            <person name="Patyshakuliyeva A."/>
            <person name="Rokas A."/>
            <person name="Ruiz-Duenas F.J."/>
            <person name="Sabat G."/>
            <person name="Salamov A."/>
            <person name="Samejima M."/>
            <person name="Schmutz J."/>
            <person name="Slot J.C."/>
            <person name="St John F."/>
            <person name="Stenlid J."/>
            <person name="Sun H."/>
            <person name="Sun S."/>
            <person name="Syed K."/>
            <person name="Tsang A."/>
            <person name="Wiebenga A."/>
            <person name="Young D."/>
            <person name="Pisabarro A."/>
            <person name="Eastwood D.C."/>
            <person name="Martin F."/>
            <person name="Cullen D."/>
            <person name="Grigoriev I.V."/>
            <person name="Hibbett D.S."/>
        </authorList>
    </citation>
    <scope>NUCLEOTIDE SEQUENCE [LARGE SCALE GENOMIC DNA]</scope>
    <source>
        <strain evidence="2 3">DJM-731 SS1</strain>
    </source>
</reference>
<dbReference type="Proteomes" id="UP000030653">
    <property type="component" value="Unassembled WGS sequence"/>
</dbReference>
<gene>
    <name evidence="2" type="ORF">DACRYDRAFT_16312</name>
</gene>
<name>M5GAF2_DACPD</name>
<feature type="chain" id="PRO_5004067570" evidence="1">
    <location>
        <begin position="22"/>
        <end position="206"/>
    </location>
</feature>
<evidence type="ECO:0000313" key="2">
    <source>
        <dbReference type="EMBL" id="EJU00888.1"/>
    </source>
</evidence>
<evidence type="ECO:0000256" key="1">
    <source>
        <dbReference type="SAM" id="SignalP"/>
    </source>
</evidence>
<dbReference type="EMBL" id="JH795865">
    <property type="protein sequence ID" value="EJU00888.1"/>
    <property type="molecule type" value="Genomic_DNA"/>
</dbReference>
<dbReference type="GeneID" id="63686248"/>